<accession>A0ABV9HXM4</accession>
<evidence type="ECO:0000256" key="5">
    <source>
        <dbReference type="ARBA" id="ARBA00011996"/>
    </source>
</evidence>
<gene>
    <name evidence="19" type="primary">ppsA</name>
    <name evidence="19" type="ORF">ACFO3O_11830</name>
</gene>
<evidence type="ECO:0000256" key="7">
    <source>
        <dbReference type="ARBA" id="ARBA00022679"/>
    </source>
</evidence>
<evidence type="ECO:0000256" key="14">
    <source>
        <dbReference type="ARBA" id="ARBA00047700"/>
    </source>
</evidence>
<dbReference type="PANTHER" id="PTHR43030:SF1">
    <property type="entry name" value="PHOSPHOENOLPYRUVATE SYNTHASE"/>
    <property type="match status" value="1"/>
</dbReference>
<dbReference type="PROSITE" id="PS00742">
    <property type="entry name" value="PEP_ENZYMES_2"/>
    <property type="match status" value="1"/>
</dbReference>
<dbReference type="EMBL" id="JBHSFV010000006">
    <property type="protein sequence ID" value="MFC4634603.1"/>
    <property type="molecule type" value="Genomic_DNA"/>
</dbReference>
<evidence type="ECO:0000256" key="12">
    <source>
        <dbReference type="ARBA" id="ARBA00022842"/>
    </source>
</evidence>
<dbReference type="InterPro" id="IPR036637">
    <property type="entry name" value="Phosphohistidine_dom_sf"/>
</dbReference>
<evidence type="ECO:0000256" key="10">
    <source>
        <dbReference type="ARBA" id="ARBA00022777"/>
    </source>
</evidence>
<evidence type="ECO:0000259" key="18">
    <source>
        <dbReference type="Pfam" id="PF02896"/>
    </source>
</evidence>
<organism evidence="19 20">
    <name type="scientific">Dokdonia ponticola</name>
    <dbReference type="NCBI Taxonomy" id="2041041"/>
    <lineage>
        <taxon>Bacteria</taxon>
        <taxon>Pseudomonadati</taxon>
        <taxon>Bacteroidota</taxon>
        <taxon>Flavobacteriia</taxon>
        <taxon>Flavobacteriales</taxon>
        <taxon>Flavobacteriaceae</taxon>
        <taxon>Dokdonia</taxon>
    </lineage>
</organism>
<dbReference type="InterPro" id="IPR018274">
    <property type="entry name" value="PEP_util_AS"/>
</dbReference>
<dbReference type="InterPro" id="IPR006319">
    <property type="entry name" value="PEP_synth"/>
</dbReference>
<dbReference type="Pfam" id="PF00391">
    <property type="entry name" value="PEP-utilizers"/>
    <property type="match status" value="1"/>
</dbReference>
<evidence type="ECO:0000256" key="1">
    <source>
        <dbReference type="ARBA" id="ARBA00001946"/>
    </source>
</evidence>
<dbReference type="SUPFAM" id="SSF51621">
    <property type="entry name" value="Phosphoenolpyruvate/pyruvate domain"/>
    <property type="match status" value="1"/>
</dbReference>
<dbReference type="InterPro" id="IPR040442">
    <property type="entry name" value="Pyrv_kinase-like_dom_sf"/>
</dbReference>
<dbReference type="NCBIfam" id="TIGR01418">
    <property type="entry name" value="PEP_synth"/>
    <property type="match status" value="1"/>
</dbReference>
<dbReference type="RefSeq" id="WP_379979016.1">
    <property type="nucleotide sequence ID" value="NZ_JBHSFV010000006.1"/>
</dbReference>
<dbReference type="Gene3D" id="3.30.1490.20">
    <property type="entry name" value="ATP-grasp fold, A domain"/>
    <property type="match status" value="1"/>
</dbReference>
<comment type="similarity">
    <text evidence="4 15">Belongs to the PEP-utilizing enzyme family.</text>
</comment>
<keyword evidence="20" id="KW-1185">Reference proteome</keyword>
<dbReference type="Gene3D" id="3.20.20.60">
    <property type="entry name" value="Phosphoenolpyruvate-binding domains"/>
    <property type="match status" value="1"/>
</dbReference>
<evidence type="ECO:0000256" key="9">
    <source>
        <dbReference type="ARBA" id="ARBA00022741"/>
    </source>
</evidence>
<dbReference type="InterPro" id="IPR000121">
    <property type="entry name" value="PEP_util_C"/>
</dbReference>
<evidence type="ECO:0000313" key="20">
    <source>
        <dbReference type="Proteomes" id="UP001596043"/>
    </source>
</evidence>
<comment type="pathway">
    <text evidence="3 15">Carbohydrate biosynthesis; gluconeogenesis.</text>
</comment>
<proteinExistence type="inferred from homology"/>
<evidence type="ECO:0000313" key="19">
    <source>
        <dbReference type="EMBL" id="MFC4634603.1"/>
    </source>
</evidence>
<feature type="domain" description="Pyruvate phosphate dikinase AMP/ATP-binding" evidence="17">
    <location>
        <begin position="17"/>
        <end position="342"/>
    </location>
</feature>
<dbReference type="InterPro" id="IPR002192">
    <property type="entry name" value="PPDK_AMP/ATP-bd"/>
</dbReference>
<dbReference type="InterPro" id="IPR015813">
    <property type="entry name" value="Pyrv/PenolPyrv_kinase-like_dom"/>
</dbReference>
<evidence type="ECO:0000259" key="16">
    <source>
        <dbReference type="Pfam" id="PF00391"/>
    </source>
</evidence>
<evidence type="ECO:0000259" key="17">
    <source>
        <dbReference type="Pfam" id="PF01326"/>
    </source>
</evidence>
<dbReference type="Pfam" id="PF01326">
    <property type="entry name" value="PPDK_N"/>
    <property type="match status" value="1"/>
</dbReference>
<keyword evidence="11 15" id="KW-0067">ATP-binding</keyword>
<comment type="caution">
    <text evidence="19">The sequence shown here is derived from an EMBL/GenBank/DDBJ whole genome shotgun (WGS) entry which is preliminary data.</text>
</comment>
<feature type="domain" description="PEP-utilising enzyme mobile" evidence="16">
    <location>
        <begin position="382"/>
        <end position="452"/>
    </location>
</feature>
<evidence type="ECO:0000256" key="4">
    <source>
        <dbReference type="ARBA" id="ARBA00007837"/>
    </source>
</evidence>
<dbReference type="GO" id="GO:0008986">
    <property type="term" value="F:pyruvate, water dikinase activity"/>
    <property type="evidence" value="ECO:0007669"/>
    <property type="project" value="UniProtKB-EC"/>
</dbReference>
<dbReference type="NCBIfam" id="NF005057">
    <property type="entry name" value="PRK06464.1"/>
    <property type="match status" value="1"/>
</dbReference>
<comment type="function">
    <text evidence="2 15">Catalyzes the phosphorylation of pyruvate to phosphoenolpyruvate.</text>
</comment>
<dbReference type="PANTHER" id="PTHR43030">
    <property type="entry name" value="PHOSPHOENOLPYRUVATE SYNTHASE"/>
    <property type="match status" value="1"/>
</dbReference>
<feature type="domain" description="PEP-utilising enzyme C-terminal" evidence="18">
    <location>
        <begin position="486"/>
        <end position="778"/>
    </location>
</feature>
<evidence type="ECO:0000256" key="2">
    <source>
        <dbReference type="ARBA" id="ARBA00002988"/>
    </source>
</evidence>
<reference evidence="20" key="1">
    <citation type="journal article" date="2019" name="Int. J. Syst. Evol. Microbiol.">
        <title>The Global Catalogue of Microorganisms (GCM) 10K type strain sequencing project: providing services to taxonomists for standard genome sequencing and annotation.</title>
        <authorList>
            <consortium name="The Broad Institute Genomics Platform"/>
            <consortium name="The Broad Institute Genome Sequencing Center for Infectious Disease"/>
            <person name="Wu L."/>
            <person name="Ma J."/>
        </authorList>
    </citation>
    <scope>NUCLEOTIDE SEQUENCE [LARGE SCALE GENOMIC DNA]</scope>
    <source>
        <strain evidence="20">YJ-61-S</strain>
    </source>
</reference>
<dbReference type="SUPFAM" id="SSF56059">
    <property type="entry name" value="Glutathione synthetase ATP-binding domain-like"/>
    <property type="match status" value="1"/>
</dbReference>
<dbReference type="PIRSF" id="PIRSF000854">
    <property type="entry name" value="PEP_synthase"/>
    <property type="match status" value="1"/>
</dbReference>
<dbReference type="InterPro" id="IPR013815">
    <property type="entry name" value="ATP_grasp_subdomain_1"/>
</dbReference>
<evidence type="ECO:0000256" key="6">
    <source>
        <dbReference type="ARBA" id="ARBA00021623"/>
    </source>
</evidence>
<evidence type="ECO:0000256" key="8">
    <source>
        <dbReference type="ARBA" id="ARBA00022723"/>
    </source>
</evidence>
<comment type="catalytic activity">
    <reaction evidence="14 15">
        <text>pyruvate + ATP + H2O = phosphoenolpyruvate + AMP + phosphate + 2 H(+)</text>
        <dbReference type="Rhea" id="RHEA:11364"/>
        <dbReference type="ChEBI" id="CHEBI:15361"/>
        <dbReference type="ChEBI" id="CHEBI:15377"/>
        <dbReference type="ChEBI" id="CHEBI:15378"/>
        <dbReference type="ChEBI" id="CHEBI:30616"/>
        <dbReference type="ChEBI" id="CHEBI:43474"/>
        <dbReference type="ChEBI" id="CHEBI:58702"/>
        <dbReference type="ChEBI" id="CHEBI:456215"/>
        <dbReference type="EC" id="2.7.9.2"/>
    </reaction>
</comment>
<sequence>MKSRVKRFSEVGIEDVEMVGGKNASLGEMYNQLIPKGVNVPNGFATTAAAFWEYLKENKIQASLKSLLSQLDRTNYSNLEHIGDQARAMILSGKLSNSFIEEIRMAYNELCTGGICAVAVRSSATAEDLPDASFAGQHDTFLNIRGEKSLLEAIQKCFASLFTNRAIKYREDKGFLHHTIAISVGVQLMVRADKGCSGVGFTIEPESGFNNVILLSGVWGLGENIVQGTVNPDEFYVFKPSLSQNKYPIIQKKMGDKKLTMIYSDTLENPSTVNIKTLSRKQKKYILSDEEIIILAKWTQRIEDHYQKPMDIEWAKDGISNALFITQARPETVHQKRNKNIYTEYKLLEKGKVLCKGNAIGTKICVGKARLLKSSKNIDKLDPNTIIVTDTITPDWDPLLKQVRGIITNKGGRTSHAAIVSRELGVPAIVGCENATQTIKDGDIITISCGQGKKGYVYLGESKFEMKEFDFSTIKMPMTEAKMILADPENAFQLSFYPNNGVGLLRMEFIITHIVKVHPMALIHFKKIDDVTVKKEIEKITFAYPEKEDYFIDKLSQGIATIAAAFYPKEVILRLSDFKTNEYANLMGGKDFEPKEGNPMLGFRGASRYYHPLYKEGFALECKAIKRVREIMGFTNIKVMVPFCRTVEEGKKVIAIMEDNGLKRGENALEIYVMIEIPSNVILAQEFAQIFDGFSIGSNDLTQFTLGVDRDSELMGTLFDENDEAVMKMIEMAIKSAQKTNTKIGLCGQAPSDFPEFAAFLIKTGINSISFNPDALIQGISNMYKAEKTQDQNIIVS</sequence>
<dbReference type="InterPro" id="IPR008279">
    <property type="entry name" value="PEP-util_enz_mobile_dom"/>
</dbReference>
<comment type="cofactor">
    <cofactor evidence="1 15">
        <name>Mg(2+)</name>
        <dbReference type="ChEBI" id="CHEBI:18420"/>
    </cofactor>
</comment>
<keyword evidence="8 15" id="KW-0479">Metal-binding</keyword>
<dbReference type="Pfam" id="PF02896">
    <property type="entry name" value="PEP-utilizers_C"/>
    <property type="match status" value="1"/>
</dbReference>
<evidence type="ECO:0000256" key="11">
    <source>
        <dbReference type="ARBA" id="ARBA00022840"/>
    </source>
</evidence>
<name>A0ABV9HXM4_9FLAO</name>
<dbReference type="SUPFAM" id="SSF52009">
    <property type="entry name" value="Phosphohistidine domain"/>
    <property type="match status" value="1"/>
</dbReference>
<evidence type="ECO:0000256" key="13">
    <source>
        <dbReference type="ARBA" id="ARBA00033470"/>
    </source>
</evidence>
<dbReference type="PROSITE" id="PS00370">
    <property type="entry name" value="PEP_ENZYMES_PHOS_SITE"/>
    <property type="match status" value="1"/>
</dbReference>
<dbReference type="Gene3D" id="3.50.30.10">
    <property type="entry name" value="Phosphohistidine domain"/>
    <property type="match status" value="1"/>
</dbReference>
<dbReference type="InterPro" id="IPR023151">
    <property type="entry name" value="PEP_util_CS"/>
</dbReference>
<evidence type="ECO:0000256" key="15">
    <source>
        <dbReference type="PIRNR" id="PIRNR000854"/>
    </source>
</evidence>
<evidence type="ECO:0000256" key="3">
    <source>
        <dbReference type="ARBA" id="ARBA00004742"/>
    </source>
</evidence>
<keyword evidence="9 15" id="KW-0547">Nucleotide-binding</keyword>
<keyword evidence="7 15" id="KW-0808">Transferase</keyword>
<dbReference type="Proteomes" id="UP001596043">
    <property type="component" value="Unassembled WGS sequence"/>
</dbReference>
<dbReference type="Gene3D" id="3.30.470.20">
    <property type="entry name" value="ATP-grasp fold, B domain"/>
    <property type="match status" value="1"/>
</dbReference>
<protein>
    <recommendedName>
        <fullName evidence="6 15">Phosphoenolpyruvate synthase</fullName>
        <shortName evidence="15">PEP synthase</shortName>
        <ecNumber evidence="5 15">2.7.9.2</ecNumber>
    </recommendedName>
    <alternativeName>
        <fullName evidence="13 15">Pyruvate, water dikinase</fullName>
    </alternativeName>
</protein>
<keyword evidence="12 15" id="KW-0460">Magnesium</keyword>
<keyword evidence="10 15" id="KW-0418">Kinase</keyword>
<dbReference type="EC" id="2.7.9.2" evidence="5 15"/>